<reference evidence="3 4" key="1">
    <citation type="submission" date="2015-08" db="EMBL/GenBank/DDBJ databases">
        <authorList>
            <person name="Babu N.S."/>
            <person name="Beckwith C.J."/>
            <person name="Beseler K.G."/>
            <person name="Brison A."/>
            <person name="Carone J.V."/>
            <person name="Caskin T.P."/>
            <person name="Diamond M."/>
            <person name="Durham M.E."/>
            <person name="Foxe J.M."/>
            <person name="Go M."/>
            <person name="Henderson B.A."/>
            <person name="Jones I.B."/>
            <person name="McGettigan J.A."/>
            <person name="Micheletti S.J."/>
            <person name="Nasrallah M.E."/>
            <person name="Ortiz D."/>
            <person name="Piller C.R."/>
            <person name="Privatt S.R."/>
            <person name="Schneider S.L."/>
            <person name="Sharp S."/>
            <person name="Smith T.C."/>
            <person name="Stanton J.D."/>
            <person name="Ullery H.E."/>
            <person name="Wilson R.J."/>
            <person name="Serrano M.G."/>
            <person name="Buck G."/>
            <person name="Lee V."/>
            <person name="Wang Y."/>
            <person name="Carvalho R."/>
            <person name="Voegtly L."/>
            <person name="Shi R."/>
            <person name="Duckworth R."/>
            <person name="Johnson A."/>
            <person name="Loviza R."/>
            <person name="Walstead R."/>
            <person name="Shah Z."/>
            <person name="Kiflezghi M."/>
            <person name="Wade K."/>
            <person name="Ball S.L."/>
            <person name="Bradley K.W."/>
            <person name="Asai D.J."/>
            <person name="Bowman C.A."/>
            <person name="Russell D.A."/>
            <person name="Pope W.H."/>
            <person name="Jacobs-Sera D."/>
            <person name="Hendrix R.W."/>
            <person name="Hatfull G.F."/>
        </authorList>
    </citation>
    <scope>NUCLEOTIDE SEQUENCE [LARGE SCALE GENOMIC DNA]</scope>
    <source>
        <strain evidence="3 4">DSM 27648</strain>
    </source>
</reference>
<feature type="region of interest" description="Disordered" evidence="1">
    <location>
        <begin position="23"/>
        <end position="71"/>
    </location>
</feature>
<gene>
    <name evidence="3" type="ORF">AKJ09_03450</name>
</gene>
<keyword evidence="4" id="KW-1185">Reference proteome</keyword>
<accession>A0A0K1PTU8</accession>
<dbReference type="PROSITE" id="PS51257">
    <property type="entry name" value="PROKAR_LIPOPROTEIN"/>
    <property type="match status" value="1"/>
</dbReference>
<keyword evidence="2" id="KW-0732">Signal</keyword>
<evidence type="ECO:0008006" key="5">
    <source>
        <dbReference type="Google" id="ProtNLM"/>
    </source>
</evidence>
<dbReference type="AlphaFoldDB" id="A0A0K1PTU8"/>
<dbReference type="EMBL" id="CP012333">
    <property type="protein sequence ID" value="AKU96786.1"/>
    <property type="molecule type" value="Genomic_DNA"/>
</dbReference>
<evidence type="ECO:0000256" key="1">
    <source>
        <dbReference type="SAM" id="MobiDB-lite"/>
    </source>
</evidence>
<proteinExistence type="predicted"/>
<evidence type="ECO:0000313" key="4">
    <source>
        <dbReference type="Proteomes" id="UP000064967"/>
    </source>
</evidence>
<dbReference type="RefSeq" id="WP_146648024.1">
    <property type="nucleotide sequence ID" value="NZ_CP012333.1"/>
</dbReference>
<evidence type="ECO:0000256" key="2">
    <source>
        <dbReference type="SAM" id="SignalP"/>
    </source>
</evidence>
<organism evidence="3 4">
    <name type="scientific">Labilithrix luteola</name>
    <dbReference type="NCBI Taxonomy" id="1391654"/>
    <lineage>
        <taxon>Bacteria</taxon>
        <taxon>Pseudomonadati</taxon>
        <taxon>Myxococcota</taxon>
        <taxon>Polyangia</taxon>
        <taxon>Polyangiales</taxon>
        <taxon>Labilitrichaceae</taxon>
        <taxon>Labilithrix</taxon>
    </lineage>
</organism>
<feature type="signal peptide" evidence="2">
    <location>
        <begin position="1"/>
        <end position="20"/>
    </location>
</feature>
<dbReference type="STRING" id="1391654.AKJ09_03450"/>
<feature type="chain" id="PRO_5005466587" description="Lipoprotein" evidence="2">
    <location>
        <begin position="21"/>
        <end position="196"/>
    </location>
</feature>
<feature type="compositionally biased region" description="Low complexity" evidence="1">
    <location>
        <begin position="25"/>
        <end position="60"/>
    </location>
</feature>
<sequence length="196" mass="19706">MNAAKTLGALALSLAIAACSKNETPSAADAAAPPAASAKNETPSAASAAASGSAASTKSAEAGKGDKGEASSFSAKYAMTAATMYVPKEKDWSAVKFKNDESKMLGEGTFNLAIDEHGTVSGTSEGGALGAAIIDGRLDGDALSATIRRKDPSDEGLTGTLFAKREGDKLEGDMKLAESNAAVVREAKFTAQKAAK</sequence>
<evidence type="ECO:0000313" key="3">
    <source>
        <dbReference type="EMBL" id="AKU96786.1"/>
    </source>
</evidence>
<dbReference type="KEGG" id="llu:AKJ09_03450"/>
<dbReference type="Proteomes" id="UP000064967">
    <property type="component" value="Chromosome"/>
</dbReference>
<protein>
    <recommendedName>
        <fullName evidence="5">Lipoprotein</fullName>
    </recommendedName>
</protein>
<name>A0A0K1PTU8_9BACT</name>